<dbReference type="PANTHER" id="PTHR10555">
    <property type="entry name" value="SORTING NEXIN"/>
    <property type="match status" value="1"/>
</dbReference>
<dbReference type="GO" id="GO:0030904">
    <property type="term" value="C:retromer complex"/>
    <property type="evidence" value="ECO:0007669"/>
    <property type="project" value="UniProtKB-ARBA"/>
</dbReference>
<dbReference type="GO" id="GO:0005768">
    <property type="term" value="C:endosome"/>
    <property type="evidence" value="ECO:0007669"/>
    <property type="project" value="TreeGrafter"/>
</dbReference>
<dbReference type="SMART" id="SM00312">
    <property type="entry name" value="PX"/>
    <property type="match status" value="1"/>
</dbReference>
<dbReference type="PANTHER" id="PTHR10555:SF170">
    <property type="entry name" value="FI18122P1"/>
    <property type="match status" value="1"/>
</dbReference>
<feature type="compositionally biased region" description="Low complexity" evidence="11">
    <location>
        <begin position="198"/>
        <end position="214"/>
    </location>
</feature>
<evidence type="ECO:0000259" key="12">
    <source>
        <dbReference type="PROSITE" id="PS50195"/>
    </source>
</evidence>
<dbReference type="PROSITE" id="PS50195">
    <property type="entry name" value="PX"/>
    <property type="match status" value="1"/>
</dbReference>
<feature type="region of interest" description="Disordered" evidence="11">
    <location>
        <begin position="1"/>
        <end position="301"/>
    </location>
</feature>
<dbReference type="Gene3D" id="1.20.1270.60">
    <property type="entry name" value="Arfaptin homology (AH) domain/BAR domain"/>
    <property type="match status" value="1"/>
</dbReference>
<dbReference type="GO" id="GO:0005829">
    <property type="term" value="C:cytosol"/>
    <property type="evidence" value="ECO:0007669"/>
    <property type="project" value="GOC"/>
</dbReference>
<sequence length="690" mass="75946">MDGFDDLLRQSTRALEENPFDNPFATHRPSSPDPWSSYAHQSTLPSHDYGVSGFQDDEIATPTTPSQPNDFEEIPTEMETLTTIESDPLDSANVNLSDEEDAQDKPSISSKPSGFRESIQASEPTSLVSAGPKASDEHEPPTEAAPPHSEPSLVERAPSPPPSPPATVTVPSSEAETPAEPAAPSPPASTSRFPQTHASPASSSSFASPRSIPATESQRSIISPLEQPHAPASPFASLALGGESFGGWDGAQSTFVNDRSPPSIAPSKPSQEDEDDDDDKPLRPRPIDSTPSKDATPSKKDAAPAFFITVDDPQKVGDPIRGYTMYTVHTRTTSALYAKPTFSVLRRYSDFLWLYETLSANNPGVVVPPVPEKNPFGRFDDQFVAQRRLALQNCITKIANHPVLMKDQDLKLFLESDSFSLDIKHRKAEIAQERGGLIASIGQTIAGPRYIENDEWFDRQKSYLDIMESQLRGLVKAIEIVSKHRTELAASVGEFAQMVADLASSEIGAPLQRSLSGLADVERTAQELESEQAQQDLITLMSTADEYARLIHSVRLAFRSRIRMYHLWQQADTDVQAVRANHEKARHQGRIQADRLPHALHQVADAERRALDAKQAFDQTSRLVKTEVARFEQERVEDFKKSLERFLDGMISRQKALIAAREQFQQDLLKRVPSVGQQSSNETTSLTSVA</sequence>
<keyword evidence="8" id="KW-0653">Protein transport</keyword>
<feature type="compositionally biased region" description="Polar residues" evidence="11">
    <location>
        <begin position="119"/>
        <end position="128"/>
    </location>
</feature>
<keyword evidence="14" id="KW-1185">Reference proteome</keyword>
<evidence type="ECO:0000256" key="6">
    <source>
        <dbReference type="ARBA" id="ARBA00022490"/>
    </source>
</evidence>
<dbReference type="STRING" id="135208.A0A4Y9ZPG6"/>
<dbReference type="GO" id="GO:0045053">
    <property type="term" value="P:protein retention in Golgi apparatus"/>
    <property type="evidence" value="ECO:0007669"/>
    <property type="project" value="TreeGrafter"/>
</dbReference>
<evidence type="ECO:0000313" key="13">
    <source>
        <dbReference type="EMBL" id="TFY75947.1"/>
    </source>
</evidence>
<comment type="similarity">
    <text evidence="4">Belongs to the sorting nexin family.</text>
</comment>
<dbReference type="Pfam" id="PF00787">
    <property type="entry name" value="PX"/>
    <property type="match status" value="1"/>
</dbReference>
<protein>
    <recommendedName>
        <fullName evidence="12">PX domain-containing protein</fullName>
    </recommendedName>
</protein>
<proteinExistence type="inferred from homology"/>
<evidence type="ECO:0000256" key="9">
    <source>
        <dbReference type="ARBA" id="ARBA00023034"/>
    </source>
</evidence>
<keyword evidence="5" id="KW-0813">Transport</keyword>
<keyword evidence="6" id="KW-0963">Cytoplasm</keyword>
<dbReference type="Proteomes" id="UP000298061">
    <property type="component" value="Unassembled WGS sequence"/>
</dbReference>
<organism evidence="13 14">
    <name type="scientific">Hericium alpestre</name>
    <dbReference type="NCBI Taxonomy" id="135208"/>
    <lineage>
        <taxon>Eukaryota</taxon>
        <taxon>Fungi</taxon>
        <taxon>Dikarya</taxon>
        <taxon>Basidiomycota</taxon>
        <taxon>Agaricomycotina</taxon>
        <taxon>Agaricomycetes</taxon>
        <taxon>Russulales</taxon>
        <taxon>Hericiaceae</taxon>
        <taxon>Hericium</taxon>
    </lineage>
</organism>
<comment type="subcellular location">
    <subcellularLocation>
        <location evidence="2">Cytoplasm</location>
    </subcellularLocation>
    <subcellularLocation>
        <location evidence="3">Golgi apparatus</location>
    </subcellularLocation>
    <subcellularLocation>
        <location evidence="1">Membrane</location>
        <topology evidence="1">Peripheral membrane protein</topology>
        <orientation evidence="1">Cytoplasmic side</orientation>
    </subcellularLocation>
</comment>
<evidence type="ECO:0000256" key="11">
    <source>
        <dbReference type="SAM" id="MobiDB-lite"/>
    </source>
</evidence>
<reference evidence="13 14" key="1">
    <citation type="submission" date="2019-02" db="EMBL/GenBank/DDBJ databases">
        <title>Genome sequencing of the rare red list fungi Hericium alpestre (H. flagellum).</title>
        <authorList>
            <person name="Buettner E."/>
            <person name="Kellner H."/>
        </authorList>
    </citation>
    <scope>NUCLEOTIDE SEQUENCE [LARGE SCALE GENOMIC DNA]</scope>
    <source>
        <strain evidence="13 14">DSM 108284</strain>
    </source>
</reference>
<dbReference type="FunFam" id="3.30.1520.10:FF:000013">
    <property type="entry name" value="Putative Sorting nexin 3"/>
    <property type="match status" value="1"/>
</dbReference>
<dbReference type="EMBL" id="SFCI01001375">
    <property type="protein sequence ID" value="TFY75947.1"/>
    <property type="molecule type" value="Genomic_DNA"/>
</dbReference>
<evidence type="ECO:0000256" key="2">
    <source>
        <dbReference type="ARBA" id="ARBA00004496"/>
    </source>
</evidence>
<dbReference type="SUPFAM" id="SSF64268">
    <property type="entry name" value="PX domain"/>
    <property type="match status" value="1"/>
</dbReference>
<evidence type="ECO:0000313" key="14">
    <source>
        <dbReference type="Proteomes" id="UP000298061"/>
    </source>
</evidence>
<dbReference type="OrthoDB" id="271164at2759"/>
<dbReference type="GO" id="GO:0005794">
    <property type="term" value="C:Golgi apparatus"/>
    <property type="evidence" value="ECO:0007669"/>
    <property type="project" value="UniProtKB-SubCell"/>
</dbReference>
<dbReference type="InterPro" id="IPR015404">
    <property type="entry name" value="Vps5_C"/>
</dbReference>
<gene>
    <name evidence="13" type="ORF">EWM64_g8067</name>
</gene>
<name>A0A4Y9ZPG6_9AGAM</name>
<accession>A0A4Y9ZPG6</accession>
<dbReference type="InterPro" id="IPR001683">
    <property type="entry name" value="PX_dom"/>
</dbReference>
<dbReference type="Gene3D" id="3.30.1520.10">
    <property type="entry name" value="Phox-like domain"/>
    <property type="match status" value="1"/>
</dbReference>
<dbReference type="InterPro" id="IPR036871">
    <property type="entry name" value="PX_dom_sf"/>
</dbReference>
<dbReference type="SUPFAM" id="SSF103657">
    <property type="entry name" value="BAR/IMD domain-like"/>
    <property type="match status" value="1"/>
</dbReference>
<evidence type="ECO:0000256" key="10">
    <source>
        <dbReference type="ARBA" id="ARBA00023136"/>
    </source>
</evidence>
<keyword evidence="9" id="KW-0333">Golgi apparatus</keyword>
<dbReference type="GO" id="GO:0035091">
    <property type="term" value="F:phosphatidylinositol binding"/>
    <property type="evidence" value="ECO:0007669"/>
    <property type="project" value="InterPro"/>
</dbReference>
<dbReference type="GO" id="GO:0042147">
    <property type="term" value="P:retrograde transport, endosome to Golgi"/>
    <property type="evidence" value="ECO:0007669"/>
    <property type="project" value="TreeGrafter"/>
</dbReference>
<evidence type="ECO:0000256" key="3">
    <source>
        <dbReference type="ARBA" id="ARBA00004555"/>
    </source>
</evidence>
<evidence type="ECO:0000256" key="5">
    <source>
        <dbReference type="ARBA" id="ARBA00022448"/>
    </source>
</evidence>
<evidence type="ECO:0000256" key="1">
    <source>
        <dbReference type="ARBA" id="ARBA00004287"/>
    </source>
</evidence>
<keyword evidence="10" id="KW-0472">Membrane</keyword>
<comment type="caution">
    <text evidence="13">The sequence shown here is derived from an EMBL/GenBank/DDBJ whole genome shotgun (WGS) entry which is preliminary data.</text>
</comment>
<evidence type="ECO:0000256" key="4">
    <source>
        <dbReference type="ARBA" id="ARBA00010883"/>
    </source>
</evidence>
<dbReference type="InterPro" id="IPR027267">
    <property type="entry name" value="AH/BAR_dom_sf"/>
</dbReference>
<dbReference type="FunFam" id="1.20.1270.60:FF:000022">
    <property type="entry name" value="Sorting nexin 3 protein"/>
    <property type="match status" value="1"/>
</dbReference>
<dbReference type="Pfam" id="PF09325">
    <property type="entry name" value="Vps5"/>
    <property type="match status" value="1"/>
</dbReference>
<evidence type="ECO:0000256" key="7">
    <source>
        <dbReference type="ARBA" id="ARBA00022553"/>
    </source>
</evidence>
<evidence type="ECO:0000256" key="8">
    <source>
        <dbReference type="ARBA" id="ARBA00022927"/>
    </source>
</evidence>
<feature type="domain" description="PX" evidence="12">
    <location>
        <begin position="304"/>
        <end position="420"/>
    </location>
</feature>
<dbReference type="GO" id="GO:0015031">
    <property type="term" value="P:protein transport"/>
    <property type="evidence" value="ECO:0007669"/>
    <property type="project" value="UniProtKB-KW"/>
</dbReference>
<dbReference type="AlphaFoldDB" id="A0A4Y9ZPG6"/>
<feature type="compositionally biased region" description="Low complexity" evidence="11">
    <location>
        <begin position="166"/>
        <end position="180"/>
    </location>
</feature>
<keyword evidence="7" id="KW-0597">Phosphoprotein</keyword>